<evidence type="ECO:0000256" key="3">
    <source>
        <dbReference type="ARBA" id="ARBA00022540"/>
    </source>
</evidence>
<evidence type="ECO:0000313" key="10">
    <source>
        <dbReference type="EMBL" id="KAF9763668.1"/>
    </source>
</evidence>
<dbReference type="NCBIfam" id="NF003078">
    <property type="entry name" value="PRK04004.1"/>
    <property type="match status" value="1"/>
</dbReference>
<dbReference type="PRINTS" id="PR00315">
    <property type="entry name" value="ELONGATNFCT"/>
</dbReference>
<sequence>MGKKNKKKEDFMKSLFENAAECMEAQETTIKSDTTKIGATKSDATKDDVKDKTIAKDNVTKPVEKNNVANNKPAVKQTKKVKGKMSVAEIKKMLEEQKKKEEEQKKLLEEQRLKKEEEERKRILEEEKRRILEEAQREKEREEQAKKDEENKLKRSFAGISIKTKPKEDVKSSKEILEQPTKCKISQTHKSPICCILGHVDTGKTKLLDKLRESNVQGKEAGGITQQIGATFFPAEELTRKCGKQVGELPGILIIDTPGHESFTNLRSRGSSICNLAILVVDIVHGLEQQTLESIELLRARKTPFIVALNKIDRLYGWKSSSESYAHWKDAFESQSESTKEEFRTHLQYTIRKFAEIGYNASLFSENPNDKKYISLVPTSAISGEGISDLIGLILSLSEKYMKMEIKEEVECTILEVKFTEGFGTTLDVILSNGVLREGDRIGFCGSDGPIITTVRTLLIPQPLTELRMRSQFQKVESVRASQGLKIFAHGTENALGGSRLVVVKDNEEEVKKMLVEDSTNELSPEGVHVVASSLGSLEALLSFLKLKEVPVAHVSVGQLKKKDLVIAKAEWEKNKEYGAILVFDTPLDKETREMASKMHLKIIEAKIIYHLLDQYKIFVNKLRESEKLEKEKEAIFPVELSIVQNCIFTKRSPLILGVKIERGTLKLGTPLCVFENDGSNKSTVMGTVTSIENNKKAVSKATKGQKVAIKIENDSPKMYGRHFEDSSIFYSVLTRRSLDLLKQAFKDELDEEHIDLIFKLKNKFGII</sequence>
<dbReference type="CDD" id="cd01887">
    <property type="entry name" value="IF2_eIF5B"/>
    <property type="match status" value="1"/>
</dbReference>
<dbReference type="FunFam" id="2.40.30.10:FF:000013">
    <property type="entry name" value="eukaryotic translation initiation factor 5B"/>
    <property type="match status" value="1"/>
</dbReference>
<dbReference type="EMBL" id="SBJO01000063">
    <property type="protein sequence ID" value="KAF9763668.1"/>
    <property type="molecule type" value="Genomic_DNA"/>
</dbReference>
<evidence type="ECO:0000256" key="8">
    <source>
        <dbReference type="SAM" id="MobiDB-lite"/>
    </source>
</evidence>
<evidence type="ECO:0000256" key="2">
    <source>
        <dbReference type="ARBA" id="ARBA00013824"/>
    </source>
</evidence>
<dbReference type="Proteomes" id="UP000740883">
    <property type="component" value="Unassembled WGS sequence"/>
</dbReference>
<evidence type="ECO:0000259" key="9">
    <source>
        <dbReference type="PROSITE" id="PS51722"/>
    </source>
</evidence>
<dbReference type="InterPro" id="IPR005225">
    <property type="entry name" value="Small_GTP-bd"/>
</dbReference>
<evidence type="ECO:0000256" key="7">
    <source>
        <dbReference type="ARBA" id="ARBA00032478"/>
    </source>
</evidence>
<dbReference type="GO" id="GO:0005739">
    <property type="term" value="C:mitochondrion"/>
    <property type="evidence" value="ECO:0007669"/>
    <property type="project" value="TreeGrafter"/>
</dbReference>
<dbReference type="GO" id="GO:0003743">
    <property type="term" value="F:translation initiation factor activity"/>
    <property type="evidence" value="ECO:0007669"/>
    <property type="project" value="UniProtKB-KW"/>
</dbReference>
<protein>
    <recommendedName>
        <fullName evidence="2">Eukaryotic translation initiation factor 5B</fullName>
    </recommendedName>
    <alternativeName>
        <fullName evidence="7">Translation initiation factor IF-2</fullName>
    </alternativeName>
</protein>
<dbReference type="InterPro" id="IPR029459">
    <property type="entry name" value="EFTU-type"/>
</dbReference>
<dbReference type="InterPro" id="IPR000795">
    <property type="entry name" value="T_Tr_GTP-bd_dom"/>
</dbReference>
<dbReference type="Pfam" id="PF00009">
    <property type="entry name" value="GTP_EFTU"/>
    <property type="match status" value="1"/>
</dbReference>
<feature type="region of interest" description="Disordered" evidence="8">
    <location>
        <begin position="95"/>
        <end position="119"/>
    </location>
</feature>
<dbReference type="OrthoDB" id="4928at2759"/>
<dbReference type="SUPFAM" id="SSF52156">
    <property type="entry name" value="Initiation factor IF2/eIF5b, domain 3"/>
    <property type="match status" value="1"/>
</dbReference>
<keyword evidence="11" id="KW-1185">Reference proteome</keyword>
<name>A0A9P6GZ39_9MICR</name>
<dbReference type="FunFam" id="3.40.50.300:FF:000112">
    <property type="entry name" value="Eukaryotic translation initiation factor 5B"/>
    <property type="match status" value="1"/>
</dbReference>
<dbReference type="CDD" id="cd03703">
    <property type="entry name" value="aeIF5B_II"/>
    <property type="match status" value="1"/>
</dbReference>
<dbReference type="Gene3D" id="3.40.50.300">
    <property type="entry name" value="P-loop containing nucleotide triphosphate hydrolases"/>
    <property type="match status" value="1"/>
</dbReference>
<feature type="compositionally biased region" description="Low complexity" evidence="8">
    <location>
        <begin position="65"/>
        <end position="76"/>
    </location>
</feature>
<dbReference type="SUPFAM" id="SSF50447">
    <property type="entry name" value="Translation proteins"/>
    <property type="match status" value="1"/>
</dbReference>
<keyword evidence="3 10" id="KW-0396">Initiation factor</keyword>
<evidence type="ECO:0000256" key="6">
    <source>
        <dbReference type="ARBA" id="ARBA00023134"/>
    </source>
</evidence>
<keyword evidence="4" id="KW-0547">Nucleotide-binding</keyword>
<evidence type="ECO:0000256" key="1">
    <source>
        <dbReference type="ARBA" id="ARBA00007733"/>
    </source>
</evidence>
<dbReference type="Pfam" id="PF11987">
    <property type="entry name" value="IF-2"/>
    <property type="match status" value="1"/>
</dbReference>
<dbReference type="InterPro" id="IPR027417">
    <property type="entry name" value="P-loop_NTPase"/>
</dbReference>
<dbReference type="InterPro" id="IPR036925">
    <property type="entry name" value="TIF_IF2_dom3_sf"/>
</dbReference>
<gene>
    <name evidence="10" type="ORF">NGRA_1141</name>
</gene>
<dbReference type="GO" id="GO:0003924">
    <property type="term" value="F:GTPase activity"/>
    <property type="evidence" value="ECO:0007669"/>
    <property type="project" value="InterPro"/>
</dbReference>
<feature type="region of interest" description="Disordered" evidence="8">
    <location>
        <begin position="63"/>
        <end position="83"/>
    </location>
</feature>
<evidence type="ECO:0000313" key="11">
    <source>
        <dbReference type="Proteomes" id="UP000740883"/>
    </source>
</evidence>
<dbReference type="PANTHER" id="PTHR43381:SF4">
    <property type="entry name" value="EUKARYOTIC TRANSLATION INITIATION FACTOR 5B"/>
    <property type="match status" value="1"/>
</dbReference>
<dbReference type="Gene3D" id="2.40.30.10">
    <property type="entry name" value="Translation factors"/>
    <property type="match status" value="2"/>
</dbReference>
<feature type="domain" description="Tr-type G" evidence="9">
    <location>
        <begin position="189"/>
        <end position="402"/>
    </location>
</feature>
<dbReference type="InterPro" id="IPR023115">
    <property type="entry name" value="TIF_IF2_dom3"/>
</dbReference>
<dbReference type="AlphaFoldDB" id="A0A9P6GZ39"/>
<dbReference type="InterPro" id="IPR015760">
    <property type="entry name" value="TIF_IF2"/>
</dbReference>
<dbReference type="SUPFAM" id="SSF52540">
    <property type="entry name" value="P-loop containing nucleoside triphosphate hydrolases"/>
    <property type="match status" value="1"/>
</dbReference>
<accession>A0A9P6GZ39</accession>
<comment type="caution">
    <text evidence="10">The sequence shown here is derived from an EMBL/GenBank/DDBJ whole genome shotgun (WGS) entry which is preliminary data.</text>
</comment>
<dbReference type="PROSITE" id="PS51722">
    <property type="entry name" value="G_TR_2"/>
    <property type="match status" value="1"/>
</dbReference>
<dbReference type="PANTHER" id="PTHR43381">
    <property type="entry name" value="TRANSLATION INITIATION FACTOR IF-2-RELATED"/>
    <property type="match status" value="1"/>
</dbReference>
<organism evidence="10 11">
    <name type="scientific">Nosema granulosis</name>
    <dbReference type="NCBI Taxonomy" id="83296"/>
    <lineage>
        <taxon>Eukaryota</taxon>
        <taxon>Fungi</taxon>
        <taxon>Fungi incertae sedis</taxon>
        <taxon>Microsporidia</taxon>
        <taxon>Nosematidae</taxon>
        <taxon>Nosema</taxon>
    </lineage>
</organism>
<dbReference type="InterPro" id="IPR009000">
    <property type="entry name" value="Transl_B-barrel_sf"/>
</dbReference>
<dbReference type="GO" id="GO:0005525">
    <property type="term" value="F:GTP binding"/>
    <property type="evidence" value="ECO:0007669"/>
    <property type="project" value="UniProtKB-KW"/>
</dbReference>
<comment type="similarity">
    <text evidence="1">Belongs to the TRAFAC class translation factor GTPase superfamily. Classic translation factor GTPase family. IF-2 subfamily.</text>
</comment>
<dbReference type="Pfam" id="PF14578">
    <property type="entry name" value="GTP_EFTU_D4"/>
    <property type="match status" value="1"/>
</dbReference>
<evidence type="ECO:0000256" key="4">
    <source>
        <dbReference type="ARBA" id="ARBA00022741"/>
    </source>
</evidence>
<evidence type="ECO:0000256" key="5">
    <source>
        <dbReference type="ARBA" id="ARBA00022917"/>
    </source>
</evidence>
<reference evidence="10 11" key="1">
    <citation type="journal article" date="2020" name="Genome Biol. Evol.">
        <title>Comparative genomics of strictly vertically transmitted, feminizing microsporidia endosymbionts of amphipod crustaceans.</title>
        <authorList>
            <person name="Cormier A."/>
            <person name="Chebbi M.A."/>
            <person name="Giraud I."/>
            <person name="Wattier R."/>
            <person name="Teixeira M."/>
            <person name="Gilbert C."/>
            <person name="Rigaud T."/>
            <person name="Cordaux R."/>
        </authorList>
    </citation>
    <scope>NUCLEOTIDE SEQUENCE [LARGE SCALE GENOMIC DNA]</scope>
    <source>
        <strain evidence="10 11">Ou3-Ou53</strain>
    </source>
</reference>
<dbReference type="NCBIfam" id="TIGR00231">
    <property type="entry name" value="small_GTP"/>
    <property type="match status" value="1"/>
</dbReference>
<proteinExistence type="inferred from homology"/>
<keyword evidence="6" id="KW-0342">GTP-binding</keyword>
<dbReference type="Gene3D" id="3.40.50.10050">
    <property type="entry name" value="Translation initiation factor IF- 2, domain 3"/>
    <property type="match status" value="1"/>
</dbReference>
<keyword evidence="5" id="KW-0648">Protein biosynthesis</keyword>